<keyword evidence="1" id="KW-1133">Transmembrane helix</keyword>
<dbReference type="InterPro" id="IPR024983">
    <property type="entry name" value="CHAT_dom"/>
</dbReference>
<evidence type="ECO:0000313" key="3">
    <source>
        <dbReference type="EMBL" id="NGP77289.1"/>
    </source>
</evidence>
<dbReference type="Pfam" id="PF12770">
    <property type="entry name" value="CHAT"/>
    <property type="match status" value="1"/>
</dbReference>
<dbReference type="EMBL" id="JAALLT010000003">
    <property type="protein sequence ID" value="NGP77289.1"/>
    <property type="molecule type" value="Genomic_DNA"/>
</dbReference>
<evidence type="ECO:0000259" key="2">
    <source>
        <dbReference type="Pfam" id="PF12770"/>
    </source>
</evidence>
<name>A0A6M1SQA6_9BACT</name>
<keyword evidence="1" id="KW-0472">Membrane</keyword>
<gene>
    <name evidence="3" type="ORF">G3570_11625</name>
</gene>
<dbReference type="PANTHER" id="PTHR10098">
    <property type="entry name" value="RAPSYN-RELATED"/>
    <property type="match status" value="1"/>
</dbReference>
<protein>
    <submittedName>
        <fullName evidence="3">CHAT domain-containing protein</fullName>
    </submittedName>
</protein>
<reference evidence="3 4" key="1">
    <citation type="submission" date="2020-02" db="EMBL/GenBank/DDBJ databases">
        <title>Balneolaceae bacterium YR4-1, complete genome.</title>
        <authorList>
            <person name="Li Y."/>
            <person name="Wu S."/>
        </authorList>
    </citation>
    <scope>NUCLEOTIDE SEQUENCE [LARGE SCALE GENOMIC DNA]</scope>
    <source>
        <strain evidence="3 4">YR4-1</strain>
    </source>
</reference>
<evidence type="ECO:0000313" key="4">
    <source>
        <dbReference type="Proteomes" id="UP000473278"/>
    </source>
</evidence>
<keyword evidence="1" id="KW-0812">Transmembrane</keyword>
<dbReference type="AlphaFoldDB" id="A0A6M1SQA6"/>
<comment type="caution">
    <text evidence="3">The sequence shown here is derived from an EMBL/GenBank/DDBJ whole genome shotgun (WGS) entry which is preliminary data.</text>
</comment>
<keyword evidence="4" id="KW-1185">Reference proteome</keyword>
<evidence type="ECO:0000256" key="1">
    <source>
        <dbReference type="SAM" id="Phobius"/>
    </source>
</evidence>
<feature type="transmembrane region" description="Helical" evidence="1">
    <location>
        <begin position="1051"/>
        <end position="1070"/>
    </location>
</feature>
<accession>A0A6M1SQA6</accession>
<dbReference type="Proteomes" id="UP000473278">
    <property type="component" value="Unassembled WGS sequence"/>
</dbReference>
<sequence length="1078" mass="124147">MYVILLIALLLNINLKEIDETTSLIELSKSQADLYINNIIQDRDVDANYWALLTLAENNSQIKTYIANTFRQGKYDSSRFEPFLKQDQENNLLLRNLVNETGSKPLLVELLLRETDTNQRRKIRNNFIKNFNLNIENGIDYESLIDRIINKEKIDSTVVPNDSFRLTHLFLLMNSTGYGLLNDGYEKQAYDKWTNSEFSSYKTPLSKELQLFLKVRLLYALGNYEEAKPLFDEIINSNSVPNSPFKFRVLRYFDYSLWRQGFYDLSLKIAKNLTTPLSKYLDDKEKELESLSAQAAYLDLIGKISEAQKVNLEILKESDESGLPVNRTTVYNNLGLTYKESGEFSKYLDLQLKALEEAINQNDTSRRLEILSNLYLYYTEKKDYKTAILYLNEARNLAEKEDESVQVGKIHMYLGILYRDYQNDYDKSLNNFEEASKYLDPKNSFLHYLQLLDEKALLFKKKNDLEKSRELYYLKAELSKSKDDISLIEAYLHLIELNLQTGRLDDAKRLFNEISTYNLSILDFRDIIKAKTVRARYLVAIGDQDKAYQIMKPAIEQIVERAKSSTELQSGFWNVDPQYLNAFSFMADLLISNKKNSEAVEVLDKLKTINDASLYQNKMVKSSLLDETELLQYKNLTQQLDKLRKKQLLANKKEQLSLQSKIDQLTAQKNVLDRKISGMVDQEPITVKEVQRRITGREMVIHVTELQDQYYIARISRHDVRFNEVALDSTLRAKFSSAIEKMSVGKTDINELSQISDILDFESIPAWVERLTIIPDSYLYQLPVDALPIKSEGFGYSYGGATYVVERFKTHYLTSLNDFRTTNSPRKQYAMDFAGYGVSQFPSYTNKQDLVPLPHAESEVSAIVGNLSNMKNRRAYLDTASTEKVFKETAPNARILHLATHSELSDRDPLFSTIYMSADEQTANEEFSGQIFAYELFELNLANDLIMLNSCESGSGSYLQGTGVMGISRALRYAGANSLILNLWSVNDMMASDFAIEFYKNINEGQTKDEALRQAKLHFLKNKNANPHYWGPYILIGNRDALVNPNRETNIYFAGAFMLFFITIASISLIQDRRVKAA</sequence>
<proteinExistence type="predicted"/>
<feature type="domain" description="CHAT" evidence="2">
    <location>
        <begin position="768"/>
        <end position="1038"/>
    </location>
</feature>
<dbReference type="Gene3D" id="1.25.40.10">
    <property type="entry name" value="Tetratricopeptide repeat domain"/>
    <property type="match status" value="2"/>
</dbReference>
<dbReference type="RefSeq" id="WP_165142468.1">
    <property type="nucleotide sequence ID" value="NZ_JAALLT010000003.1"/>
</dbReference>
<dbReference type="PANTHER" id="PTHR10098:SF108">
    <property type="entry name" value="TETRATRICOPEPTIDE REPEAT PROTEIN 28"/>
    <property type="match status" value="1"/>
</dbReference>
<dbReference type="InterPro" id="IPR011990">
    <property type="entry name" value="TPR-like_helical_dom_sf"/>
</dbReference>
<organism evidence="3 4">
    <name type="scientific">Halalkalibaculum roseum</name>
    <dbReference type="NCBI Taxonomy" id="2709311"/>
    <lineage>
        <taxon>Bacteria</taxon>
        <taxon>Pseudomonadati</taxon>
        <taxon>Balneolota</taxon>
        <taxon>Balneolia</taxon>
        <taxon>Balneolales</taxon>
        <taxon>Balneolaceae</taxon>
        <taxon>Halalkalibaculum</taxon>
    </lineage>
</organism>
<dbReference type="SUPFAM" id="SSF48452">
    <property type="entry name" value="TPR-like"/>
    <property type="match status" value="3"/>
</dbReference>